<dbReference type="OrthoDB" id="4392610at2759"/>
<dbReference type="AlphaFoldDB" id="A0A9P4Z091"/>
<accession>A0A9P4Z091</accession>
<organism evidence="1 2">
    <name type="scientific">Geosmithia morbida</name>
    <dbReference type="NCBI Taxonomy" id="1094350"/>
    <lineage>
        <taxon>Eukaryota</taxon>
        <taxon>Fungi</taxon>
        <taxon>Dikarya</taxon>
        <taxon>Ascomycota</taxon>
        <taxon>Pezizomycotina</taxon>
        <taxon>Sordariomycetes</taxon>
        <taxon>Hypocreomycetidae</taxon>
        <taxon>Hypocreales</taxon>
        <taxon>Bionectriaceae</taxon>
        <taxon>Geosmithia</taxon>
    </lineage>
</organism>
<sequence>MATPGQDVIHAYRRLYRSVLRAVQHARPARFVVRDQLRSAFREPGAQLDGQAVKRTVWFLEAAAKERGLEHKVLKNLVDVRLRRQASMPGWKRIVAQQKQRNPWGDYEKSAFEQYDMTVAMLNKTMGLCLRHDRAPPRTLPIERLVEIHTQLLENELVERRTVT</sequence>
<comment type="caution">
    <text evidence="1">The sequence shown here is derived from an EMBL/GenBank/DDBJ whole genome shotgun (WGS) entry which is preliminary data.</text>
</comment>
<gene>
    <name evidence="1" type="ORF">GMORB2_0057</name>
</gene>
<dbReference type="GeneID" id="55966287"/>
<protein>
    <submittedName>
        <fullName evidence="1">Pfam:DUF1763</fullName>
    </submittedName>
</protein>
<dbReference type="Proteomes" id="UP000749293">
    <property type="component" value="Unassembled WGS sequence"/>
</dbReference>
<dbReference type="EMBL" id="JAANYQ010000001">
    <property type="protein sequence ID" value="KAF4126321.1"/>
    <property type="molecule type" value="Genomic_DNA"/>
</dbReference>
<evidence type="ECO:0000313" key="2">
    <source>
        <dbReference type="Proteomes" id="UP000749293"/>
    </source>
</evidence>
<name>A0A9P4Z091_9HYPO</name>
<evidence type="ECO:0000313" key="1">
    <source>
        <dbReference type="EMBL" id="KAF4126321.1"/>
    </source>
</evidence>
<dbReference type="RefSeq" id="XP_035324973.1">
    <property type="nucleotide sequence ID" value="XM_035462043.1"/>
</dbReference>
<proteinExistence type="predicted"/>
<reference evidence="1" key="1">
    <citation type="submission" date="2020-03" db="EMBL/GenBank/DDBJ databases">
        <title>Site-based positive gene gene selection in Geosmithia morbida across the United States reveals a broad range of putative effectors and factors for local host and environmental adapation.</title>
        <authorList>
            <person name="Onufrak A."/>
            <person name="Murdoch R.W."/>
            <person name="Gazis R."/>
            <person name="Huff M."/>
            <person name="Staton M."/>
            <person name="Klingeman W."/>
            <person name="Hadziabdic D."/>
        </authorList>
    </citation>
    <scope>NUCLEOTIDE SEQUENCE</scope>
    <source>
        <strain evidence="1">1262</strain>
    </source>
</reference>
<keyword evidence="2" id="KW-1185">Reference proteome</keyword>